<proteinExistence type="inferred from homology"/>
<evidence type="ECO:0000256" key="1">
    <source>
        <dbReference type="HAMAP-Rule" id="MF_01411"/>
    </source>
</evidence>
<protein>
    <recommendedName>
        <fullName evidence="1">LPS-assembly protein LptD</fullName>
    </recommendedName>
</protein>
<dbReference type="InterPro" id="IPR050218">
    <property type="entry name" value="LptD"/>
</dbReference>
<comment type="caution">
    <text evidence="1">Lacks conserved residue(s) required for the propagation of feature annotation.</text>
</comment>
<gene>
    <name evidence="1 3" type="primary">lptD</name>
    <name evidence="3" type="ORF">RQP53_09160</name>
</gene>
<dbReference type="InterPro" id="IPR007543">
    <property type="entry name" value="LptD_C"/>
</dbReference>
<comment type="caution">
    <text evidence="3">The sequence shown here is derived from an EMBL/GenBank/DDBJ whole genome shotgun (WGS) entry which is preliminary data.</text>
</comment>
<comment type="function">
    <text evidence="1">Together with LptE, is involved in the assembly of lipopolysaccharide (LPS) at the surface of the outer membrane.</text>
</comment>
<keyword evidence="1" id="KW-0998">Cell outer membrane</keyword>
<dbReference type="EMBL" id="JAVXZY010000003">
    <property type="protein sequence ID" value="MDT8999433.1"/>
    <property type="molecule type" value="Genomic_DNA"/>
</dbReference>
<reference evidence="3" key="1">
    <citation type="submission" date="2023-09" db="EMBL/GenBank/DDBJ databases">
        <title>Paucibacter sp. APW11 Genome sequencing and assembly.</title>
        <authorList>
            <person name="Kim I."/>
        </authorList>
    </citation>
    <scope>NUCLEOTIDE SEQUENCE</scope>
    <source>
        <strain evidence="3">APW11</strain>
    </source>
</reference>
<dbReference type="InterPro" id="IPR020889">
    <property type="entry name" value="LipoPS_assembly_LptD"/>
</dbReference>
<dbReference type="RefSeq" id="WP_315649991.1">
    <property type="nucleotide sequence ID" value="NZ_JAVXZY010000003.1"/>
</dbReference>
<dbReference type="Pfam" id="PF04453">
    <property type="entry name" value="LptD"/>
    <property type="match status" value="1"/>
</dbReference>
<name>A0ABU3PA79_9BURK</name>
<evidence type="ECO:0000313" key="3">
    <source>
        <dbReference type="EMBL" id="MDT8999433.1"/>
    </source>
</evidence>
<comment type="subcellular location">
    <subcellularLocation>
        <location evidence="1">Cell outer membrane</location>
    </subcellularLocation>
</comment>
<organism evidence="3 4">
    <name type="scientific">Roseateles aquae</name>
    <dbReference type="NCBI Taxonomy" id="3077235"/>
    <lineage>
        <taxon>Bacteria</taxon>
        <taxon>Pseudomonadati</taxon>
        <taxon>Pseudomonadota</taxon>
        <taxon>Betaproteobacteria</taxon>
        <taxon>Burkholderiales</taxon>
        <taxon>Sphaerotilaceae</taxon>
        <taxon>Roseateles</taxon>
    </lineage>
</organism>
<dbReference type="PANTHER" id="PTHR30189">
    <property type="entry name" value="LPS-ASSEMBLY PROTEIN"/>
    <property type="match status" value="1"/>
</dbReference>
<accession>A0ABU3PA79</accession>
<evidence type="ECO:0000259" key="2">
    <source>
        <dbReference type="Pfam" id="PF04453"/>
    </source>
</evidence>
<sequence>MAALLGAALGAEAQLGGPPTDSVAQKLRPTRQLSLTRRQGEQAAMIISAEHLSSRVDQETEASGQAELRMGDTLLRAERLRYVPARDLASAEGGVEISRNGNTVRGPSLQLFVERFEGELLQPNYFFAQTGGSGHATRLRFLGESRLLAEQATYSTCPVDEQETQPAWQLKASSLRMDFEANEGVAKDAVLQFYGVPILATSELSFPLGDARKSGLLPINIGTSSRSGLEIGMPYYWNIAPQRDATFMPFWMTGRGYGVDSEFRYLEPSHEGQFNLAWLAHDRVVGRSRWDLSVEHRGSLGERWHYEFQAERVSDDDYWKDLSNRVKSKTPRLLSSNLNLGREDSYSWGDAQWYARVQRWQALEGSVLEDQFISPYQRSPQLGLRLNSRADDLVLGGFRPWGRRTRLEGGMELEYNRFDLPGGMLTRQPTAAQSGAVDPTGQRLHLLAHLSLPMGSAAWWLIPRLSVNAASYRLDQPVFDGRYTAARSIPTFSLDHGWVFERTTSLFGQSMLQSLEPRALYVNTPYRAQNSFPMFDTAAKDFNFDSIYAENQFSGVDRVSDAHQLTLGATSRWLNANSGEELLRLGMVQRMLLRDQSITADGQPSTQRVSDLLLLGSAHLNSHWWTDAAIEYNPQSRRTVRSLLAARYSPGPFRTISVDYRLARGQSEQVGVAWQWPLFGAAARPDRRGSSSASCSGAWYTAGRLQYSLLDRRLADSVLGVEYDAGCWILRVGAERTSTGRFESNTRALLQIEFVGLAALGPNALRTLKDNIPGYRPLSSDRSASSNASYD</sequence>
<dbReference type="HAMAP" id="MF_01411">
    <property type="entry name" value="LPS_assembly_LptD"/>
    <property type="match status" value="1"/>
</dbReference>
<comment type="similarity">
    <text evidence="1">Belongs to the LptD family.</text>
</comment>
<dbReference type="PANTHER" id="PTHR30189:SF1">
    <property type="entry name" value="LPS-ASSEMBLY PROTEIN LPTD"/>
    <property type="match status" value="1"/>
</dbReference>
<evidence type="ECO:0000313" key="4">
    <source>
        <dbReference type="Proteomes" id="UP001246372"/>
    </source>
</evidence>
<keyword evidence="1" id="KW-0732">Signal</keyword>
<dbReference type="Proteomes" id="UP001246372">
    <property type="component" value="Unassembled WGS sequence"/>
</dbReference>
<keyword evidence="4" id="KW-1185">Reference proteome</keyword>
<comment type="subunit">
    <text evidence="1">Component of the lipopolysaccharide transport and assembly complex. Interacts with LptE and LptA.</text>
</comment>
<feature type="domain" description="LptD C-terminal" evidence="2">
    <location>
        <begin position="288"/>
        <end position="677"/>
    </location>
</feature>
<keyword evidence="1" id="KW-0472">Membrane</keyword>